<name>A0A5B9QL33_9BACT</name>
<protein>
    <submittedName>
        <fullName evidence="1">Uncharacterized protein</fullName>
    </submittedName>
</protein>
<dbReference type="KEGG" id="bgok:Pr1d_20670"/>
<reference evidence="1 2" key="1">
    <citation type="submission" date="2019-08" db="EMBL/GenBank/DDBJ databases">
        <title>Deep-cultivation of Planctomycetes and their phenomic and genomic characterization uncovers novel biology.</title>
        <authorList>
            <person name="Wiegand S."/>
            <person name="Jogler M."/>
            <person name="Boedeker C."/>
            <person name="Pinto D."/>
            <person name="Vollmers J."/>
            <person name="Rivas-Marin E."/>
            <person name="Kohn T."/>
            <person name="Peeters S.H."/>
            <person name="Heuer A."/>
            <person name="Rast P."/>
            <person name="Oberbeckmann S."/>
            <person name="Bunk B."/>
            <person name="Jeske O."/>
            <person name="Meyerdierks A."/>
            <person name="Storesund J.E."/>
            <person name="Kallscheuer N."/>
            <person name="Luecker S."/>
            <person name="Lage O.M."/>
            <person name="Pohl T."/>
            <person name="Merkel B.J."/>
            <person name="Hornburger P."/>
            <person name="Mueller R.-W."/>
            <person name="Bruemmer F."/>
            <person name="Labrenz M."/>
            <person name="Spormann A.M."/>
            <person name="Op den Camp H."/>
            <person name="Overmann J."/>
            <person name="Amann R."/>
            <person name="Jetten M.S.M."/>
            <person name="Mascher T."/>
            <person name="Medema M.H."/>
            <person name="Devos D.P."/>
            <person name="Kaster A.-K."/>
            <person name="Ovreas L."/>
            <person name="Rohde M."/>
            <person name="Galperin M.Y."/>
            <person name="Jogler C."/>
        </authorList>
    </citation>
    <scope>NUCLEOTIDE SEQUENCE [LARGE SCALE GENOMIC DNA]</scope>
    <source>
        <strain evidence="1 2">Pr1d</strain>
    </source>
</reference>
<dbReference type="AlphaFoldDB" id="A0A5B9QL33"/>
<evidence type="ECO:0000313" key="2">
    <source>
        <dbReference type="Proteomes" id="UP000323917"/>
    </source>
</evidence>
<dbReference type="EMBL" id="CP042913">
    <property type="protein sequence ID" value="QEG34783.1"/>
    <property type="molecule type" value="Genomic_DNA"/>
</dbReference>
<organism evidence="1 2">
    <name type="scientific">Bythopirellula goksoeyrii</name>
    <dbReference type="NCBI Taxonomy" id="1400387"/>
    <lineage>
        <taxon>Bacteria</taxon>
        <taxon>Pseudomonadati</taxon>
        <taxon>Planctomycetota</taxon>
        <taxon>Planctomycetia</taxon>
        <taxon>Pirellulales</taxon>
        <taxon>Lacipirellulaceae</taxon>
        <taxon>Bythopirellula</taxon>
    </lineage>
</organism>
<accession>A0A5B9QL33</accession>
<dbReference type="Proteomes" id="UP000323917">
    <property type="component" value="Chromosome"/>
</dbReference>
<sequence length="105" mass="11930">MLLTIQVFAAYANSSQQKSKEKSDADKRGFSGIPRIIRVLNSLNIRVNPSDQRSSVSNFFLFIRLRQVAALGFIERPAVDTWLPAPLRDTRFSPQVSFYSLKCVH</sequence>
<keyword evidence="2" id="KW-1185">Reference proteome</keyword>
<gene>
    <name evidence="1" type="ORF">Pr1d_20670</name>
</gene>
<evidence type="ECO:0000313" key="1">
    <source>
        <dbReference type="EMBL" id="QEG34783.1"/>
    </source>
</evidence>
<proteinExistence type="predicted"/>